<feature type="binding site" evidence="7">
    <location>
        <position position="69"/>
    </location>
    <ligand>
        <name>S-adenosyl-L-methionine</name>
        <dbReference type="ChEBI" id="CHEBI:59789"/>
    </ligand>
</feature>
<dbReference type="EMBL" id="CP002293">
    <property type="protein sequence ID" value="ADP75292.1"/>
    <property type="molecule type" value="Genomic_DNA"/>
</dbReference>
<dbReference type="InterPro" id="IPR012263">
    <property type="entry name" value="M_m6A_EcoRV"/>
</dbReference>
<evidence type="ECO:0000256" key="3">
    <source>
        <dbReference type="ARBA" id="ARBA00022603"/>
    </source>
</evidence>
<feature type="binding site" evidence="7">
    <location>
        <position position="15"/>
    </location>
    <ligand>
        <name>S-adenosyl-L-methionine</name>
        <dbReference type="ChEBI" id="CHEBI:59789"/>
    </ligand>
</feature>
<dbReference type="PANTHER" id="PTHR30481">
    <property type="entry name" value="DNA ADENINE METHYLASE"/>
    <property type="match status" value="1"/>
</dbReference>
<dbReference type="KEGG" id="gmc:GY4MC1_2596"/>
<dbReference type="PANTHER" id="PTHR30481:SF3">
    <property type="entry name" value="DNA ADENINE METHYLASE"/>
    <property type="match status" value="1"/>
</dbReference>
<evidence type="ECO:0000256" key="5">
    <source>
        <dbReference type="ARBA" id="ARBA00022691"/>
    </source>
</evidence>
<dbReference type="PRINTS" id="PR00505">
    <property type="entry name" value="D12N6MTFRASE"/>
</dbReference>
<protein>
    <recommendedName>
        <fullName evidence="2 8">Site-specific DNA-methyltransferase (adenine-specific)</fullName>
        <ecNumber evidence="2 8">2.1.1.72</ecNumber>
    </recommendedName>
</protein>
<dbReference type="EC" id="2.1.1.72" evidence="2 8"/>
<dbReference type="SUPFAM" id="SSF53335">
    <property type="entry name" value="S-adenosyl-L-methionine-dependent methyltransferases"/>
    <property type="match status" value="1"/>
</dbReference>
<evidence type="ECO:0000256" key="1">
    <source>
        <dbReference type="ARBA" id="ARBA00006594"/>
    </source>
</evidence>
<dbReference type="InterPro" id="IPR012327">
    <property type="entry name" value="MeTrfase_D12"/>
</dbReference>
<dbReference type="Pfam" id="PF02086">
    <property type="entry name" value="MethyltransfD12"/>
    <property type="match status" value="1"/>
</dbReference>
<evidence type="ECO:0000256" key="9">
    <source>
        <dbReference type="SAM" id="Coils"/>
    </source>
</evidence>
<keyword evidence="4 8" id="KW-0808">Transferase</keyword>
<dbReference type="Gene3D" id="1.10.1020.10">
    <property type="entry name" value="Adenine-specific Methyltransferase, Domain 2"/>
    <property type="match status" value="1"/>
</dbReference>
<dbReference type="InterPro" id="IPR002052">
    <property type="entry name" value="DNA_methylase_N6_adenine_CS"/>
</dbReference>
<dbReference type="REBASE" id="28745">
    <property type="entry name" value="M2.GspY4ORF2594P"/>
</dbReference>
<organism evidence="10">
    <name type="scientific">Geobacillus sp. (strain Y4.1MC1)</name>
    <dbReference type="NCBI Taxonomy" id="581103"/>
    <lineage>
        <taxon>Bacteria</taxon>
        <taxon>Bacillati</taxon>
        <taxon>Bacillota</taxon>
        <taxon>Bacilli</taxon>
        <taxon>Bacillales</taxon>
        <taxon>Anoxybacillaceae</taxon>
        <taxon>Geobacillus</taxon>
    </lineage>
</organism>
<keyword evidence="3 8" id="KW-0489">Methyltransferase</keyword>
<dbReference type="PROSITE" id="PS00092">
    <property type="entry name" value="N6_MTASE"/>
    <property type="match status" value="1"/>
</dbReference>
<feature type="binding site" evidence="7">
    <location>
        <position position="19"/>
    </location>
    <ligand>
        <name>S-adenosyl-L-methionine</name>
        <dbReference type="ChEBI" id="CHEBI:59789"/>
    </ligand>
</feature>
<reference evidence="10" key="1">
    <citation type="submission" date="2010-10" db="EMBL/GenBank/DDBJ databases">
        <title>Complete sequence of chromosome of Geobacillus sp. Y4.1MC1.</title>
        <authorList>
            <consortium name="US DOE Joint Genome Institute"/>
            <person name="Lucas S."/>
            <person name="Copeland A."/>
            <person name="Lapidus A."/>
            <person name="Cheng J.-F."/>
            <person name="Bruce D."/>
            <person name="Goodwin L."/>
            <person name="Pitluck S."/>
            <person name="Chertkov O."/>
            <person name="Zhang X."/>
            <person name="Detter J.C."/>
            <person name="Han C."/>
            <person name="Tapia R."/>
            <person name="Land M."/>
            <person name="Hauser L."/>
            <person name="Jeffries C."/>
            <person name="Kyrpides N."/>
            <person name="Ivanova N."/>
            <person name="Ovchinnikova G."/>
            <person name="Brumm P."/>
            <person name="Mead D."/>
            <person name="Woyke T."/>
        </authorList>
    </citation>
    <scope>NUCLEOTIDE SEQUENCE [LARGE SCALE GENOMIC DNA]</scope>
    <source>
        <strain evidence="10">Y4.1MC1</strain>
    </source>
</reference>
<feature type="coiled-coil region" evidence="9">
    <location>
        <begin position="78"/>
        <end position="105"/>
    </location>
</feature>
<keyword evidence="5 8" id="KW-0949">S-adenosyl-L-methionine</keyword>
<evidence type="ECO:0000256" key="2">
    <source>
        <dbReference type="ARBA" id="ARBA00011900"/>
    </source>
</evidence>
<evidence type="ECO:0000313" key="10">
    <source>
        <dbReference type="EMBL" id="ADP75292.1"/>
    </source>
</evidence>
<dbReference type="PIRSF" id="PIRSF000398">
    <property type="entry name" value="M_m6A_EcoRV"/>
    <property type="match status" value="1"/>
</dbReference>
<sequence length="309" mass="36416">MSTILNKKAKPFLKWAGGKTQLLETFELYYPKAIYEGKVKRYIEPFVGSGAVLFEIGQTFDFEDIYIWDINPELILVYEVIKNNVDDLIEKLKEKEDQYLALESEGRKAYYYKIRDEFNSALNGFDFYRYHKGKIERASQMIFLNRTCFNGLFRVNKSGYFNVPMGDYKKPTICDEENLRAVSQFLQRVNINLGDYKESRDYVNDETFVYFDPPYRPLNQTSNFTSYSKYDFTDENQKELARYFAELDAKGAFLMLSNSDPKNTNEQDHFFDELYAPFNIYRISAKRMINSKASKRGAINEILVTNYKD</sequence>
<proteinExistence type="inferred from homology"/>
<dbReference type="NCBIfam" id="TIGR00571">
    <property type="entry name" value="dam"/>
    <property type="match status" value="1"/>
</dbReference>
<accession>A0A7U3YGE0</accession>
<dbReference type="GO" id="GO:0009007">
    <property type="term" value="F:site-specific DNA-methyltransferase (adenine-specific) activity"/>
    <property type="evidence" value="ECO:0007669"/>
    <property type="project" value="UniProtKB-UniRule"/>
</dbReference>
<dbReference type="GO" id="GO:0009307">
    <property type="term" value="P:DNA restriction-modification system"/>
    <property type="evidence" value="ECO:0007669"/>
    <property type="project" value="InterPro"/>
</dbReference>
<evidence type="ECO:0000256" key="4">
    <source>
        <dbReference type="ARBA" id="ARBA00022679"/>
    </source>
</evidence>
<feature type="binding site" evidence="7">
    <location>
        <position position="212"/>
    </location>
    <ligand>
        <name>S-adenosyl-L-methionine</name>
        <dbReference type="ChEBI" id="CHEBI:59789"/>
    </ligand>
</feature>
<evidence type="ECO:0000256" key="8">
    <source>
        <dbReference type="RuleBase" id="RU361257"/>
    </source>
</evidence>
<keyword evidence="9" id="KW-0175">Coiled coil</keyword>
<evidence type="ECO:0000256" key="6">
    <source>
        <dbReference type="ARBA" id="ARBA00047942"/>
    </source>
</evidence>
<dbReference type="GO" id="GO:0006298">
    <property type="term" value="P:mismatch repair"/>
    <property type="evidence" value="ECO:0007669"/>
    <property type="project" value="TreeGrafter"/>
</dbReference>
<evidence type="ECO:0000256" key="7">
    <source>
        <dbReference type="PIRSR" id="PIRSR000398-1"/>
    </source>
</evidence>
<dbReference type="GO" id="GO:1904047">
    <property type="term" value="F:S-adenosyl-L-methionine binding"/>
    <property type="evidence" value="ECO:0007669"/>
    <property type="project" value="TreeGrafter"/>
</dbReference>
<dbReference type="AlphaFoldDB" id="A0A7U3YGE0"/>
<dbReference type="InterPro" id="IPR023095">
    <property type="entry name" value="Ade_MeTrfase_dom_2"/>
</dbReference>
<dbReference type="GO" id="GO:0032259">
    <property type="term" value="P:methylation"/>
    <property type="evidence" value="ECO:0007669"/>
    <property type="project" value="UniProtKB-KW"/>
</dbReference>
<dbReference type="Gene3D" id="3.40.50.150">
    <property type="entry name" value="Vaccinia Virus protein VP39"/>
    <property type="match status" value="1"/>
</dbReference>
<gene>
    <name evidence="10" type="ORF">GY4MC1_2596</name>
</gene>
<dbReference type="GO" id="GO:0043565">
    <property type="term" value="F:sequence-specific DNA binding"/>
    <property type="evidence" value="ECO:0007669"/>
    <property type="project" value="TreeGrafter"/>
</dbReference>
<dbReference type="InterPro" id="IPR029063">
    <property type="entry name" value="SAM-dependent_MTases_sf"/>
</dbReference>
<name>A0A7U3YGE0_GEOS0</name>
<comment type="similarity">
    <text evidence="1 8">Belongs to the N(4)/N(6)-methyltransferase family.</text>
</comment>
<comment type="catalytic activity">
    <reaction evidence="6 8">
        <text>a 2'-deoxyadenosine in DNA + S-adenosyl-L-methionine = an N(6)-methyl-2'-deoxyadenosine in DNA + S-adenosyl-L-homocysteine + H(+)</text>
        <dbReference type="Rhea" id="RHEA:15197"/>
        <dbReference type="Rhea" id="RHEA-COMP:12418"/>
        <dbReference type="Rhea" id="RHEA-COMP:12419"/>
        <dbReference type="ChEBI" id="CHEBI:15378"/>
        <dbReference type="ChEBI" id="CHEBI:57856"/>
        <dbReference type="ChEBI" id="CHEBI:59789"/>
        <dbReference type="ChEBI" id="CHEBI:90615"/>
        <dbReference type="ChEBI" id="CHEBI:90616"/>
        <dbReference type="EC" id="2.1.1.72"/>
    </reaction>
</comment>